<proteinExistence type="predicted"/>
<dbReference type="EMBL" id="JBJQOH010000004">
    <property type="protein sequence ID" value="KAL3686798.1"/>
    <property type="molecule type" value="Genomic_DNA"/>
</dbReference>
<comment type="caution">
    <text evidence="2">The sequence shown here is derived from an EMBL/GenBank/DDBJ whole genome shotgun (WGS) entry which is preliminary data.</text>
</comment>
<name>A0ABD3H660_9MARC</name>
<feature type="compositionally biased region" description="Basic and acidic residues" evidence="1">
    <location>
        <begin position="193"/>
        <end position="203"/>
    </location>
</feature>
<evidence type="ECO:0000313" key="2">
    <source>
        <dbReference type="EMBL" id="KAL3686798.1"/>
    </source>
</evidence>
<keyword evidence="3" id="KW-1185">Reference proteome</keyword>
<sequence>MFSFSRSFDTKLDESNDDVIDGRYRRQLKSCGPVPSLRKQVDPLKRLVREGPKLVGPIASVLESCVLIIVSSIDARSVFPGSSDPHLGALSRGWTHLRVLGSSGQSPPPGNWELALETERGIAIRKRFGTRKGELVYNPRGKKRAPNYADVRLEVDDIVEAIHMASECELNSAPPTKRRGESTCKRKLSSPDPPERIEGEKDLKRELKKLKQKFAKEYEGSRVCPPKVFFLL</sequence>
<evidence type="ECO:0000313" key="3">
    <source>
        <dbReference type="Proteomes" id="UP001633002"/>
    </source>
</evidence>
<dbReference type="AlphaFoldDB" id="A0ABD3H660"/>
<organism evidence="2 3">
    <name type="scientific">Riccia sorocarpa</name>
    <dbReference type="NCBI Taxonomy" id="122646"/>
    <lineage>
        <taxon>Eukaryota</taxon>
        <taxon>Viridiplantae</taxon>
        <taxon>Streptophyta</taxon>
        <taxon>Embryophyta</taxon>
        <taxon>Marchantiophyta</taxon>
        <taxon>Marchantiopsida</taxon>
        <taxon>Marchantiidae</taxon>
        <taxon>Marchantiales</taxon>
        <taxon>Ricciaceae</taxon>
        <taxon>Riccia</taxon>
    </lineage>
</organism>
<reference evidence="2 3" key="1">
    <citation type="submission" date="2024-09" db="EMBL/GenBank/DDBJ databases">
        <title>Chromosome-scale assembly of Riccia sorocarpa.</title>
        <authorList>
            <person name="Paukszto L."/>
        </authorList>
    </citation>
    <scope>NUCLEOTIDE SEQUENCE [LARGE SCALE GENOMIC DNA]</scope>
    <source>
        <strain evidence="2">LP-2024</strain>
        <tissue evidence="2">Aerial parts of the thallus</tissue>
    </source>
</reference>
<evidence type="ECO:0000256" key="1">
    <source>
        <dbReference type="SAM" id="MobiDB-lite"/>
    </source>
</evidence>
<protein>
    <submittedName>
        <fullName evidence="2">Uncharacterized protein</fullName>
    </submittedName>
</protein>
<gene>
    <name evidence="2" type="ORF">R1sor_013107</name>
</gene>
<feature type="region of interest" description="Disordered" evidence="1">
    <location>
        <begin position="171"/>
        <end position="203"/>
    </location>
</feature>
<accession>A0ABD3H660</accession>
<dbReference type="Proteomes" id="UP001633002">
    <property type="component" value="Unassembled WGS sequence"/>
</dbReference>